<dbReference type="Proteomes" id="UP000594404">
    <property type="component" value="Chromosome"/>
</dbReference>
<dbReference type="AlphaFoldDB" id="A0A7S9WSJ8"/>
<reference evidence="1 2" key="1">
    <citation type="journal article" date="2018" name="Emerg. Microbes Infect.">
        <title>Genomic analysis of oral Campylobacter concisus strains identified a potential bacterial molecular marker associated with active Crohn's disease.</title>
        <authorList>
            <person name="Liu F."/>
            <person name="Ma R."/>
            <person name="Tay C.Y.A."/>
            <person name="Octavia S."/>
            <person name="Lan R."/>
            <person name="Chung H.K.L."/>
            <person name="Riordan S.M."/>
            <person name="Grimm M.C."/>
            <person name="Leong R.W."/>
            <person name="Tanaka M.M."/>
            <person name="Connor S."/>
            <person name="Zhang L."/>
        </authorList>
    </citation>
    <scope>NUCLEOTIDE SEQUENCE [LARGE SCALE GENOMIC DNA]</scope>
    <source>
        <strain evidence="1 2">P1CDO3</strain>
    </source>
</reference>
<sequence>MQKEVKQLEDKSDKVTFVTDFEGEEFCVVKIPPALGLKPEIVKMVDYEELEKELNKEKEQK</sequence>
<protein>
    <submittedName>
        <fullName evidence="1">Uncharacterized protein</fullName>
    </submittedName>
</protein>
<evidence type="ECO:0000313" key="1">
    <source>
        <dbReference type="EMBL" id="QPH91505.1"/>
    </source>
</evidence>
<accession>A0A7S9WSJ8</accession>
<dbReference type="RefSeq" id="WP_107714869.1">
    <property type="nucleotide sequence ID" value="NZ_CP049266.1"/>
</dbReference>
<organism evidence="1 2">
    <name type="scientific">Campylobacter concisus</name>
    <dbReference type="NCBI Taxonomy" id="199"/>
    <lineage>
        <taxon>Bacteria</taxon>
        <taxon>Pseudomonadati</taxon>
        <taxon>Campylobacterota</taxon>
        <taxon>Epsilonproteobacteria</taxon>
        <taxon>Campylobacterales</taxon>
        <taxon>Campylobacteraceae</taxon>
        <taxon>Campylobacter</taxon>
    </lineage>
</organism>
<proteinExistence type="predicted"/>
<name>A0A7S9WSJ8_9BACT</name>
<dbReference type="EMBL" id="CP049266">
    <property type="protein sequence ID" value="QPH91505.1"/>
    <property type="molecule type" value="Genomic_DNA"/>
</dbReference>
<gene>
    <name evidence="1" type="ORF">CVT01_02845</name>
</gene>
<evidence type="ECO:0000313" key="2">
    <source>
        <dbReference type="Proteomes" id="UP000594404"/>
    </source>
</evidence>